<dbReference type="EMBL" id="JBHMEZ010000001">
    <property type="protein sequence ID" value="MFB9052037.1"/>
    <property type="molecule type" value="Genomic_DNA"/>
</dbReference>
<comment type="caution">
    <text evidence="8">The sequence shown here is derived from an EMBL/GenBank/DDBJ whole genome shotgun (WGS) entry which is preliminary data.</text>
</comment>
<dbReference type="PROSITE" id="PS51257">
    <property type="entry name" value="PROKAR_LIPOPROTEIN"/>
    <property type="match status" value="1"/>
</dbReference>
<dbReference type="PROSITE" id="PS00136">
    <property type="entry name" value="SUBTILASE_ASP"/>
    <property type="match status" value="1"/>
</dbReference>
<reference evidence="8 9" key="1">
    <citation type="submission" date="2024-09" db="EMBL/GenBank/DDBJ databases">
        <authorList>
            <person name="Sun Q."/>
            <person name="Mori K."/>
        </authorList>
    </citation>
    <scope>NUCLEOTIDE SEQUENCE [LARGE SCALE GENOMIC DNA]</scope>
    <source>
        <strain evidence="8 9">CECT 8286</strain>
    </source>
</reference>
<keyword evidence="9" id="KW-1185">Reference proteome</keyword>
<dbReference type="RefSeq" id="WP_382381014.1">
    <property type="nucleotide sequence ID" value="NZ_JBHMEZ010000001.1"/>
</dbReference>
<protein>
    <submittedName>
        <fullName evidence="8">S8 family peptidase</fullName>
        <ecNumber evidence="8">3.4.-.-</ecNumber>
    </submittedName>
</protein>
<dbReference type="PIRSF" id="PIRSF037892">
    <property type="entry name" value="Subtilisin_rel_SRU_0565"/>
    <property type="match status" value="1"/>
</dbReference>
<dbReference type="InterPro" id="IPR000209">
    <property type="entry name" value="Peptidase_S8/S53_dom"/>
</dbReference>
<evidence type="ECO:0000256" key="3">
    <source>
        <dbReference type="ARBA" id="ARBA00022801"/>
    </source>
</evidence>
<organism evidence="8 9">
    <name type="scientific">Formosa undariae</name>
    <dbReference type="NCBI Taxonomy" id="1325436"/>
    <lineage>
        <taxon>Bacteria</taxon>
        <taxon>Pseudomonadati</taxon>
        <taxon>Bacteroidota</taxon>
        <taxon>Flavobacteriia</taxon>
        <taxon>Flavobacteriales</taxon>
        <taxon>Flavobacteriaceae</taxon>
        <taxon>Formosa</taxon>
    </lineage>
</organism>
<evidence type="ECO:0000256" key="2">
    <source>
        <dbReference type="ARBA" id="ARBA00022670"/>
    </source>
</evidence>
<dbReference type="PROSITE" id="PS51892">
    <property type="entry name" value="SUBTILASE"/>
    <property type="match status" value="1"/>
</dbReference>
<dbReference type="EC" id="3.4.-.-" evidence="8"/>
<dbReference type="InterPro" id="IPR036852">
    <property type="entry name" value="Peptidase_S8/S53_dom_sf"/>
</dbReference>
<dbReference type="InterPro" id="IPR051048">
    <property type="entry name" value="Peptidase_S8/S53_subtilisin"/>
</dbReference>
<keyword evidence="2 5" id="KW-0645">Protease</keyword>
<dbReference type="SUPFAM" id="SSF52743">
    <property type="entry name" value="Subtilisin-like"/>
    <property type="match status" value="1"/>
</dbReference>
<accession>A0ABV5EXX1</accession>
<dbReference type="PANTHER" id="PTHR43399">
    <property type="entry name" value="SUBTILISIN-RELATED"/>
    <property type="match status" value="1"/>
</dbReference>
<evidence type="ECO:0000313" key="9">
    <source>
        <dbReference type="Proteomes" id="UP001589605"/>
    </source>
</evidence>
<dbReference type="Proteomes" id="UP001589605">
    <property type="component" value="Unassembled WGS sequence"/>
</dbReference>
<keyword evidence="4 5" id="KW-0720">Serine protease</keyword>
<dbReference type="PROSITE" id="PS00137">
    <property type="entry name" value="SUBTILASE_HIS"/>
    <property type="match status" value="1"/>
</dbReference>
<dbReference type="PRINTS" id="PR00723">
    <property type="entry name" value="SUBTILISIN"/>
</dbReference>
<keyword evidence="3 5" id="KW-0378">Hydrolase</keyword>
<evidence type="ECO:0000259" key="7">
    <source>
        <dbReference type="Pfam" id="PF00082"/>
    </source>
</evidence>
<dbReference type="PROSITE" id="PS00138">
    <property type="entry name" value="SUBTILASE_SER"/>
    <property type="match status" value="1"/>
</dbReference>
<evidence type="ECO:0000256" key="6">
    <source>
        <dbReference type="RuleBase" id="RU003355"/>
    </source>
</evidence>
<dbReference type="CDD" id="cd07483">
    <property type="entry name" value="Peptidases_S8_Subtilisin_Novo-like"/>
    <property type="match status" value="1"/>
</dbReference>
<comment type="similarity">
    <text evidence="1 5 6">Belongs to the peptidase S8 family.</text>
</comment>
<feature type="active site" description="Charge relay system" evidence="5">
    <location>
        <position position="291"/>
    </location>
</feature>
<proteinExistence type="inferred from homology"/>
<evidence type="ECO:0000313" key="8">
    <source>
        <dbReference type="EMBL" id="MFB9052037.1"/>
    </source>
</evidence>
<dbReference type="Pfam" id="PF00082">
    <property type="entry name" value="Peptidase_S8"/>
    <property type="match status" value="1"/>
</dbReference>
<dbReference type="InterPro" id="IPR034080">
    <property type="entry name" value="Protease_P7-like_dom"/>
</dbReference>
<evidence type="ECO:0000256" key="1">
    <source>
        <dbReference type="ARBA" id="ARBA00011073"/>
    </source>
</evidence>
<dbReference type="Gene3D" id="3.40.50.200">
    <property type="entry name" value="Peptidase S8/S53 domain"/>
    <property type="match status" value="2"/>
</dbReference>
<feature type="active site" description="Charge relay system" evidence="5">
    <location>
        <position position="89"/>
    </location>
</feature>
<evidence type="ECO:0000256" key="4">
    <source>
        <dbReference type="ARBA" id="ARBA00022825"/>
    </source>
</evidence>
<dbReference type="InterPro" id="IPR023828">
    <property type="entry name" value="Peptidase_S8_Ser-AS"/>
</dbReference>
<dbReference type="InterPro" id="IPR023827">
    <property type="entry name" value="Peptidase_S8_Asp-AS"/>
</dbReference>
<feature type="domain" description="Peptidase S8/S53" evidence="7">
    <location>
        <begin position="80"/>
        <end position="495"/>
    </location>
</feature>
<dbReference type="InterPro" id="IPR017308">
    <property type="entry name" value="Pept_S8_subtilisin_bacteroid"/>
</dbReference>
<feature type="active site" description="Charge relay system" evidence="5">
    <location>
        <position position="463"/>
    </location>
</feature>
<name>A0ABV5EXX1_9FLAO</name>
<dbReference type="PANTHER" id="PTHR43399:SF4">
    <property type="entry name" value="CELL WALL-ASSOCIATED PROTEASE"/>
    <property type="match status" value="1"/>
</dbReference>
<gene>
    <name evidence="8" type="ORF">ACFFVB_02990</name>
</gene>
<sequence length="538" mass="57984">MNFIKPILITAFAATILTSCGGGAKVLSTPIENIDTAPLKVSDITETEQHNWGHLDLISDTIPGMSVDKAYSEIIKDNAGKTVIVAVIDSGIDIEHEDLDGVIWTNEKEIPGNGIDDDKNGYVDDIHGWNFLGDTYEEQLEFVRILASGDTSNPDYERAQKEYDEEYGKFINYKTQYDQLLQQLIGADEIIAAKLNKTDYTLADVESITAGDNEELATATAMAKYILGLGFDDINAAKKELKNGAESISDRLNYNLNMEFKGRKTGDNIDDLTDVGYGNGNVMPTVDSESHGTHVTGIIAAERNNGLGANGVANNVKIMSLRVVSNGDEYDKDVALGIRYAVDNGAKVINGSFGKYYSPHSDWVQDAIKYAADHDVLLVMAAGNEGMDLDQEKHHYPTDNTDNGPEFSDNFLSVGALAPKYGPEMVAGFSNYGKINVDVFAPGAEIYSTVPGSDKYDTKGGTSMASPAVAGVAALIRSQYPKLSASQVKQVIMDSGLPIKIKVVVGGDASNEQSFTNLSASGKMVNAYNALIMASKLK</sequence>
<dbReference type="InterPro" id="IPR015500">
    <property type="entry name" value="Peptidase_S8_subtilisin-rel"/>
</dbReference>
<evidence type="ECO:0000256" key="5">
    <source>
        <dbReference type="PROSITE-ProRule" id="PRU01240"/>
    </source>
</evidence>
<dbReference type="GO" id="GO:0016787">
    <property type="term" value="F:hydrolase activity"/>
    <property type="evidence" value="ECO:0007669"/>
    <property type="project" value="UniProtKB-KW"/>
</dbReference>
<dbReference type="InterPro" id="IPR022398">
    <property type="entry name" value="Peptidase_S8_His-AS"/>
</dbReference>